<accession>A0ABT1RPZ0</accession>
<dbReference type="EMBL" id="JANFXK010000011">
    <property type="protein sequence ID" value="MCQ4637231.1"/>
    <property type="molecule type" value="Genomic_DNA"/>
</dbReference>
<dbReference type="RefSeq" id="WP_256132423.1">
    <property type="nucleotide sequence ID" value="NZ_JANFXK010000011.1"/>
</dbReference>
<comment type="caution">
    <text evidence="1">The sequence shown here is derived from an EMBL/GenBank/DDBJ whole genome shotgun (WGS) entry which is preliminary data.</text>
</comment>
<keyword evidence="2" id="KW-1185">Reference proteome</keyword>
<organism evidence="1 2">
    <name type="scientific">Anaerovorax odorimutans</name>
    <dbReference type="NCBI Taxonomy" id="109327"/>
    <lineage>
        <taxon>Bacteria</taxon>
        <taxon>Bacillati</taxon>
        <taxon>Bacillota</taxon>
        <taxon>Clostridia</taxon>
        <taxon>Peptostreptococcales</taxon>
        <taxon>Anaerovoracaceae</taxon>
        <taxon>Anaerovorax</taxon>
    </lineage>
</organism>
<sequence>MKNFNIRRNIHPVLIKSSHSTNFDTTTDTSIDTTAAATIDMTIDATMAVAIGTTIDTMETAITAAPHAAHAPGGKAPRVIP</sequence>
<proteinExistence type="predicted"/>
<protein>
    <submittedName>
        <fullName evidence="1">Uncharacterized protein</fullName>
    </submittedName>
</protein>
<evidence type="ECO:0000313" key="2">
    <source>
        <dbReference type="Proteomes" id="UP001524502"/>
    </source>
</evidence>
<evidence type="ECO:0000313" key="1">
    <source>
        <dbReference type="EMBL" id="MCQ4637231.1"/>
    </source>
</evidence>
<dbReference type="Proteomes" id="UP001524502">
    <property type="component" value="Unassembled WGS sequence"/>
</dbReference>
<name>A0ABT1RPZ0_9FIRM</name>
<gene>
    <name evidence="1" type="ORF">NE619_10905</name>
</gene>
<reference evidence="1 2" key="1">
    <citation type="submission" date="2022-06" db="EMBL/GenBank/DDBJ databases">
        <title>Isolation of gut microbiota from human fecal samples.</title>
        <authorList>
            <person name="Pamer E.G."/>
            <person name="Barat B."/>
            <person name="Waligurski E."/>
            <person name="Medina S."/>
            <person name="Paddock L."/>
            <person name="Mostad J."/>
        </authorList>
    </citation>
    <scope>NUCLEOTIDE SEQUENCE [LARGE SCALE GENOMIC DNA]</scope>
    <source>
        <strain evidence="1 2">SL.3.17</strain>
    </source>
</reference>